<dbReference type="PATRIC" id="fig|178901.15.peg.2873"/>
<evidence type="ECO:0000313" key="2">
    <source>
        <dbReference type="Proteomes" id="UP000075538"/>
    </source>
</evidence>
<sequence length="118" mass="13472">MNLPGSLHSVPQDTKCGMHHNRDAVANIQGETDSFGAEYILMCQECYDEYKEEAKKPHISTCDWCKAKHVTVRPRRDYDEGMSGPVYYVCQNCIDKDNARIADELADDDLSYDCGDWE</sequence>
<gene>
    <name evidence="1" type="ORF">AD953_01320</name>
</gene>
<accession>A0A149VHQ5</accession>
<dbReference type="EMBL" id="LHZZ01000198">
    <property type="protein sequence ID" value="KXV79704.1"/>
    <property type="molecule type" value="Genomic_DNA"/>
</dbReference>
<dbReference type="AlphaFoldDB" id="A0A149VHQ5"/>
<dbReference type="Proteomes" id="UP000075538">
    <property type="component" value="Unassembled WGS sequence"/>
</dbReference>
<reference evidence="1 2" key="1">
    <citation type="submission" date="2015-06" db="EMBL/GenBank/DDBJ databases">
        <title>Improved classification and identification of acetic acid bacteria using matrix-assisted laser desorption/ionization time-of-flight mass spectrometry; Gluconobacter nephelii and Gluconobacter uchimurae are later heterotypic synonyms of Gluconobacter japonicus and Gluconobacter oxydans, respectively.</title>
        <authorList>
            <person name="Li L."/>
            <person name="Cleenwerck I."/>
            <person name="De Vuyst L."/>
            <person name="Vandamme P."/>
        </authorList>
    </citation>
    <scope>NUCLEOTIDE SEQUENCE [LARGE SCALE GENOMIC DNA]</scope>
    <source>
        <strain evidence="1 2">LMG 1604</strain>
    </source>
</reference>
<organism evidence="1 2">
    <name type="scientific">Acetobacter malorum</name>
    <dbReference type="NCBI Taxonomy" id="178901"/>
    <lineage>
        <taxon>Bacteria</taxon>
        <taxon>Pseudomonadati</taxon>
        <taxon>Pseudomonadota</taxon>
        <taxon>Alphaproteobacteria</taxon>
        <taxon>Acetobacterales</taxon>
        <taxon>Acetobacteraceae</taxon>
        <taxon>Acetobacter</taxon>
    </lineage>
</organism>
<protein>
    <submittedName>
        <fullName evidence="1">Uncharacterized protein</fullName>
    </submittedName>
</protein>
<name>A0A149VHQ5_9PROT</name>
<comment type="caution">
    <text evidence="1">The sequence shown here is derived from an EMBL/GenBank/DDBJ whole genome shotgun (WGS) entry which is preliminary data.</text>
</comment>
<proteinExistence type="predicted"/>
<evidence type="ECO:0000313" key="1">
    <source>
        <dbReference type="EMBL" id="KXV79704.1"/>
    </source>
</evidence>